<dbReference type="AlphaFoldDB" id="A0A9P5PKL0"/>
<evidence type="ECO:0000313" key="1">
    <source>
        <dbReference type="EMBL" id="KAF9065098.1"/>
    </source>
</evidence>
<reference evidence="1" key="1">
    <citation type="submission" date="2020-11" db="EMBL/GenBank/DDBJ databases">
        <authorList>
            <consortium name="DOE Joint Genome Institute"/>
            <person name="Ahrendt S."/>
            <person name="Riley R."/>
            <person name="Andreopoulos W."/>
            <person name="Labutti K."/>
            <person name="Pangilinan J."/>
            <person name="Ruiz-Duenas F.J."/>
            <person name="Barrasa J.M."/>
            <person name="Sanchez-Garcia M."/>
            <person name="Camarero S."/>
            <person name="Miyauchi S."/>
            <person name="Serrano A."/>
            <person name="Linde D."/>
            <person name="Babiker R."/>
            <person name="Drula E."/>
            <person name="Ayuso-Fernandez I."/>
            <person name="Pacheco R."/>
            <person name="Padilla G."/>
            <person name="Ferreira P."/>
            <person name="Barriuso J."/>
            <person name="Kellner H."/>
            <person name="Castanera R."/>
            <person name="Alfaro M."/>
            <person name="Ramirez L."/>
            <person name="Pisabarro A.G."/>
            <person name="Kuo A."/>
            <person name="Tritt A."/>
            <person name="Lipzen A."/>
            <person name="He G."/>
            <person name="Yan M."/>
            <person name="Ng V."/>
            <person name="Cullen D."/>
            <person name="Martin F."/>
            <person name="Rosso M.-N."/>
            <person name="Henrissat B."/>
            <person name="Hibbett D."/>
            <person name="Martinez A.T."/>
            <person name="Grigoriev I.V."/>
        </authorList>
    </citation>
    <scope>NUCLEOTIDE SEQUENCE</scope>
    <source>
        <strain evidence="1">AH 40177</strain>
    </source>
</reference>
<sequence>MIEYTVTVVTEKNVDLEEVPNYLQKRIDEFIIAMGPELGDRPGRYMKHIKYSNKVVMASNRLDDTQIMVYLKLKGGNFCPEIRICYAYIVSTPAEKESSSMKLGAVVAQTLNTETPHSETPNSVVDLKPDSIFRYTKALGIRVAKYREFLEEFSPVAGWEWRRLRALRLTISLWRLPGTLQGLLLRMRRVPKGRQCLSLRIRRLGIRCLLHLRRLPKRL</sequence>
<keyword evidence="2" id="KW-1185">Reference proteome</keyword>
<gene>
    <name evidence="1" type="ORF">BDP27DRAFT_81096</name>
</gene>
<dbReference type="EMBL" id="JADNRY010000109">
    <property type="protein sequence ID" value="KAF9065098.1"/>
    <property type="molecule type" value="Genomic_DNA"/>
</dbReference>
<accession>A0A9P5PKL0</accession>
<name>A0A9P5PKL0_9AGAR</name>
<evidence type="ECO:0000313" key="2">
    <source>
        <dbReference type="Proteomes" id="UP000772434"/>
    </source>
</evidence>
<protein>
    <submittedName>
        <fullName evidence="1">Uncharacterized protein</fullName>
    </submittedName>
</protein>
<organism evidence="1 2">
    <name type="scientific">Rhodocollybia butyracea</name>
    <dbReference type="NCBI Taxonomy" id="206335"/>
    <lineage>
        <taxon>Eukaryota</taxon>
        <taxon>Fungi</taxon>
        <taxon>Dikarya</taxon>
        <taxon>Basidiomycota</taxon>
        <taxon>Agaricomycotina</taxon>
        <taxon>Agaricomycetes</taxon>
        <taxon>Agaricomycetidae</taxon>
        <taxon>Agaricales</taxon>
        <taxon>Marasmiineae</taxon>
        <taxon>Omphalotaceae</taxon>
        <taxon>Rhodocollybia</taxon>
    </lineage>
</organism>
<proteinExistence type="predicted"/>
<dbReference type="Proteomes" id="UP000772434">
    <property type="component" value="Unassembled WGS sequence"/>
</dbReference>
<comment type="caution">
    <text evidence="1">The sequence shown here is derived from an EMBL/GenBank/DDBJ whole genome shotgun (WGS) entry which is preliminary data.</text>
</comment>